<sequence>MTLESHDVAFPLPARSEGRSATTFRILLLSSSQANTPDARARIDRLSMLDGEGKAAVILLLEEPDGMDSFMELQMWMLDTEGTVSIIPVASAAELPSCLDSLRRQCDGAAPDAVTAAAATTTTTTTPTAQHELLRTRELLSHCYSGGGGGGGRLTTSETNVLSDICTGFADLARHAYDPASRRKLADYLGDAQAAKVISFFTAGPGTRRG</sequence>
<dbReference type="RefSeq" id="XP_047838638.1">
    <property type="nucleotide sequence ID" value="XM_047982672.1"/>
</dbReference>
<keyword evidence="2" id="KW-1185">Reference proteome</keyword>
<dbReference type="OrthoDB" id="2129069at2759"/>
<gene>
    <name evidence="1" type="ORF">JDV02_001720</name>
</gene>
<dbReference type="GeneID" id="72063682"/>
<evidence type="ECO:0000313" key="2">
    <source>
        <dbReference type="Proteomes" id="UP000829364"/>
    </source>
</evidence>
<proteinExistence type="predicted"/>
<accession>A0A9Q8QA68</accession>
<dbReference type="KEGG" id="ptkz:JDV02_001720"/>
<dbReference type="EMBL" id="CP086354">
    <property type="protein sequence ID" value="UNI15157.1"/>
    <property type="molecule type" value="Genomic_DNA"/>
</dbReference>
<protein>
    <submittedName>
        <fullName evidence="1">Uncharacterized protein</fullName>
    </submittedName>
</protein>
<reference evidence="1" key="1">
    <citation type="submission" date="2021-11" db="EMBL/GenBank/DDBJ databases">
        <title>Purpureocillium_takamizusanense_genome.</title>
        <authorList>
            <person name="Nguyen N.-H."/>
        </authorList>
    </citation>
    <scope>NUCLEOTIDE SEQUENCE</scope>
    <source>
        <strain evidence="1">PT3</strain>
    </source>
</reference>
<name>A0A9Q8QA68_9HYPO</name>
<dbReference type="AlphaFoldDB" id="A0A9Q8QA68"/>
<evidence type="ECO:0000313" key="1">
    <source>
        <dbReference type="EMBL" id="UNI15157.1"/>
    </source>
</evidence>
<organism evidence="1 2">
    <name type="scientific">Purpureocillium takamizusanense</name>
    <dbReference type="NCBI Taxonomy" id="2060973"/>
    <lineage>
        <taxon>Eukaryota</taxon>
        <taxon>Fungi</taxon>
        <taxon>Dikarya</taxon>
        <taxon>Ascomycota</taxon>
        <taxon>Pezizomycotina</taxon>
        <taxon>Sordariomycetes</taxon>
        <taxon>Hypocreomycetidae</taxon>
        <taxon>Hypocreales</taxon>
        <taxon>Ophiocordycipitaceae</taxon>
        <taxon>Purpureocillium</taxon>
    </lineage>
</organism>
<dbReference type="Proteomes" id="UP000829364">
    <property type="component" value="Chromosome 1"/>
</dbReference>